<dbReference type="STRING" id="59374.FSU_0205"/>
<dbReference type="Proteomes" id="UP000000517">
    <property type="component" value="Chromosome"/>
</dbReference>
<dbReference type="KEGG" id="fsc:FSU_0205"/>
<proteinExistence type="predicted"/>
<accession>D9S531</accession>
<dbReference type="PANTHER" id="PTHR41317:SF1">
    <property type="entry name" value="PD-(D_E)XK NUCLEASE FAMILY TRANSPOSASE"/>
    <property type="match status" value="1"/>
</dbReference>
<gene>
    <name evidence="1" type="ordered locus">FSU_0205</name>
</gene>
<dbReference type="AlphaFoldDB" id="D9S531"/>
<name>D9S531_FIBSS</name>
<dbReference type="EMBL" id="CP002158">
    <property type="protein sequence ID" value="ADL25744.1"/>
    <property type="molecule type" value="Genomic_DNA"/>
</dbReference>
<dbReference type="HOGENOM" id="CLU_668597_0_0_0"/>
<evidence type="ECO:0000313" key="1">
    <source>
        <dbReference type="EMBL" id="ADL25744.1"/>
    </source>
</evidence>
<evidence type="ECO:0000313" key="2">
    <source>
        <dbReference type="Proteomes" id="UP000000517"/>
    </source>
</evidence>
<reference evidence="2" key="1">
    <citation type="submission" date="2010-08" db="EMBL/GenBank/DDBJ databases">
        <title>Complete sequence of Fibrobacter succinogenes subsp. succinogenes S85.</title>
        <authorList>
            <person name="Durkin A.S."/>
            <person name="Nelson K.E."/>
            <person name="Morrison M."/>
            <person name="Forsberg C.W."/>
            <person name="Wilson D.B."/>
            <person name="Russell J.B."/>
            <person name="Cann I.K.O."/>
            <person name="Mackie R.I."/>
            <person name="White B.A."/>
        </authorList>
    </citation>
    <scope>NUCLEOTIDE SEQUENCE [LARGE SCALE GENOMIC DNA]</scope>
    <source>
        <strain evidence="2">ATCC 19169 / S85</strain>
    </source>
</reference>
<sequence length="411" mass="47694">MQYSSKLLGFNEKKIKPLSWSFLPPSKKAKNSPTTRMPKRIRHRRNFGPNKASILEFFAFLRKKSAQSVHCHILTLQEYIFAGNAKTPAFFACRRPEVNMNRSEFIAMAKDVHEHPEHLADYRKIYKNVYPFSDGIFKMLIANEAKPERTVKFLNAMLGLTGDKAIKTYTLGVPENPGVLNDKTAIFDIYGTTQAGEPVLIEVQQNFNTLFVDRLIYYTARVISRTVKKAQDYNLPHIYVLSILTENQFPRERDTYLHHAQLVRNRHLFYSKLDIYLVELEKFFAIEDRTLPENREQSDRAEMLRIFRDVLEDKDIPEEKLKRLLDKDFANDVSFKGYTDETLLNEVDGMTDMLYEKQGSYLQGKDDERNEIAIAMLAEGDSIEKIARVTKLSENDVRKLQAEQVRETASA</sequence>
<dbReference type="PANTHER" id="PTHR41317">
    <property type="entry name" value="PD-(D_E)XK NUCLEASE FAMILY TRANSPOSASE"/>
    <property type="match status" value="1"/>
</dbReference>
<protein>
    <submittedName>
        <fullName evidence="1">Conserved domain protein</fullName>
    </submittedName>
</protein>
<organism evidence="1 2">
    <name type="scientific">Fibrobacter succinogenes (strain ATCC 19169 / S85)</name>
    <dbReference type="NCBI Taxonomy" id="59374"/>
    <lineage>
        <taxon>Bacteria</taxon>
        <taxon>Pseudomonadati</taxon>
        <taxon>Fibrobacterota</taxon>
        <taxon>Fibrobacteria</taxon>
        <taxon>Fibrobacterales</taxon>
        <taxon>Fibrobacteraceae</taxon>
        <taxon>Fibrobacter</taxon>
    </lineage>
</organism>
<dbReference type="Pfam" id="PF12784">
    <property type="entry name" value="PDDEXK_2"/>
    <property type="match status" value="1"/>
</dbReference>
<dbReference type="eggNOG" id="COG5464">
    <property type="taxonomic scope" value="Bacteria"/>
</dbReference>